<dbReference type="EMBL" id="CAJPDS010000093">
    <property type="protein sequence ID" value="CAF9936608.1"/>
    <property type="molecule type" value="Genomic_DNA"/>
</dbReference>
<keyword evidence="7" id="KW-1185">Reference proteome</keyword>
<reference evidence="6" key="1">
    <citation type="submission" date="2021-03" db="EMBL/GenBank/DDBJ databases">
        <authorList>
            <person name="Tagirdzhanova G."/>
        </authorList>
    </citation>
    <scope>NUCLEOTIDE SEQUENCE</scope>
</reference>
<feature type="transmembrane region" description="Helical" evidence="4">
    <location>
        <begin position="145"/>
        <end position="166"/>
    </location>
</feature>
<evidence type="ECO:0000256" key="2">
    <source>
        <dbReference type="ARBA" id="ARBA00006727"/>
    </source>
</evidence>
<keyword evidence="4" id="KW-0472">Membrane</keyword>
<keyword evidence="4" id="KW-0812">Transmembrane</keyword>
<feature type="compositionally biased region" description="Polar residues" evidence="3">
    <location>
        <begin position="1"/>
        <end position="13"/>
    </location>
</feature>
<feature type="transmembrane region" description="Helical" evidence="4">
    <location>
        <begin position="204"/>
        <end position="223"/>
    </location>
</feature>
<feature type="region of interest" description="Disordered" evidence="3">
    <location>
        <begin position="1"/>
        <end position="21"/>
    </location>
</feature>
<feature type="transmembrane region" description="Helical" evidence="4">
    <location>
        <begin position="172"/>
        <end position="192"/>
    </location>
</feature>
<feature type="transmembrane region" description="Helical" evidence="4">
    <location>
        <begin position="114"/>
        <end position="133"/>
    </location>
</feature>
<dbReference type="SUPFAM" id="SSF103473">
    <property type="entry name" value="MFS general substrate transporter"/>
    <property type="match status" value="1"/>
</dbReference>
<feature type="transmembrane region" description="Helical" evidence="4">
    <location>
        <begin position="353"/>
        <end position="372"/>
    </location>
</feature>
<feature type="transmembrane region" description="Helical" evidence="4">
    <location>
        <begin position="258"/>
        <end position="280"/>
    </location>
</feature>
<sequence length="461" mass="48812">MAMTRMSTSSRQTARLPIEPESVGQMAVDPADSASSSLRRRAVLVVVSSFTLTLTACGLNFAFGVYQELYESLGGPFANASSAQIDLIGTLGVSLMTIGAPYASAWTKSYSPRTISLVGATLFALANILASFGQELWHFHLTQGLLLGCGTCLAYIPAVTITPGWFKESRGLAMGIVLSGTGVGGTLWAPVLRALNAKIGFRNTLRLTGGLSFVLIAGSGWVLKWSPDIEARNRLEASLGRSRLRPPLANWQVVRSRIFAAQAASAIVQAAAYYVPVYFISTYAKTLGYSTIAGANFIALSNGTSAVGKIALGYIADRAGRLNTLLLCTLLSAVFTLALWFPSTTSSQSTGKHLFAAYVVLYSITAGAYVSLFPTVLVELFGVQHFASVNGLLYMLRGFGTLVGTPSVGALIRGSSSVTARSAIHYTNSSLLVGSLLASATICCIWVRVEAFHKPGSRWIG</sequence>
<gene>
    <name evidence="6" type="ORF">HETSPECPRED_010385</name>
</gene>
<dbReference type="OrthoDB" id="6499973at2759"/>
<dbReference type="GO" id="GO:0016020">
    <property type="term" value="C:membrane"/>
    <property type="evidence" value="ECO:0007669"/>
    <property type="project" value="UniProtKB-SubCell"/>
</dbReference>
<dbReference type="Proteomes" id="UP000664521">
    <property type="component" value="Unassembled WGS sequence"/>
</dbReference>
<feature type="transmembrane region" description="Helical" evidence="4">
    <location>
        <begin position="424"/>
        <end position="449"/>
    </location>
</feature>
<dbReference type="AlphaFoldDB" id="A0A8H3IX96"/>
<evidence type="ECO:0000313" key="7">
    <source>
        <dbReference type="Proteomes" id="UP000664521"/>
    </source>
</evidence>
<dbReference type="InterPro" id="IPR036259">
    <property type="entry name" value="MFS_trans_sf"/>
</dbReference>
<comment type="similarity">
    <text evidence="2">Belongs to the major facilitator superfamily. Monocarboxylate porter (TC 2.A.1.13) family.</text>
</comment>
<dbReference type="Pfam" id="PF07690">
    <property type="entry name" value="MFS_1"/>
    <property type="match status" value="1"/>
</dbReference>
<proteinExistence type="inferred from homology"/>
<dbReference type="PROSITE" id="PS50850">
    <property type="entry name" value="MFS"/>
    <property type="match status" value="1"/>
</dbReference>
<keyword evidence="4" id="KW-1133">Transmembrane helix</keyword>
<evidence type="ECO:0000256" key="1">
    <source>
        <dbReference type="ARBA" id="ARBA00004141"/>
    </source>
</evidence>
<protein>
    <recommendedName>
        <fullName evidence="5">Major facilitator superfamily (MFS) profile domain-containing protein</fullName>
    </recommendedName>
</protein>
<name>A0A8H3IX96_9LECA</name>
<feature type="transmembrane region" description="Helical" evidence="4">
    <location>
        <begin position="42"/>
        <end position="66"/>
    </location>
</feature>
<evidence type="ECO:0000256" key="3">
    <source>
        <dbReference type="SAM" id="MobiDB-lite"/>
    </source>
</evidence>
<feature type="domain" description="Major facilitator superfamily (MFS) profile" evidence="5">
    <location>
        <begin position="44"/>
        <end position="458"/>
    </location>
</feature>
<dbReference type="InterPro" id="IPR050327">
    <property type="entry name" value="Proton-linked_MCT"/>
</dbReference>
<feature type="transmembrane region" description="Helical" evidence="4">
    <location>
        <begin position="322"/>
        <end position="341"/>
    </location>
</feature>
<dbReference type="PANTHER" id="PTHR11360">
    <property type="entry name" value="MONOCARBOXYLATE TRANSPORTER"/>
    <property type="match status" value="1"/>
</dbReference>
<feature type="transmembrane region" description="Helical" evidence="4">
    <location>
        <begin position="292"/>
        <end position="316"/>
    </location>
</feature>
<organism evidence="6 7">
    <name type="scientific">Heterodermia speciosa</name>
    <dbReference type="NCBI Taxonomy" id="116794"/>
    <lineage>
        <taxon>Eukaryota</taxon>
        <taxon>Fungi</taxon>
        <taxon>Dikarya</taxon>
        <taxon>Ascomycota</taxon>
        <taxon>Pezizomycotina</taxon>
        <taxon>Lecanoromycetes</taxon>
        <taxon>OSLEUM clade</taxon>
        <taxon>Lecanoromycetidae</taxon>
        <taxon>Caliciales</taxon>
        <taxon>Physciaceae</taxon>
        <taxon>Heterodermia</taxon>
    </lineage>
</organism>
<dbReference type="PANTHER" id="PTHR11360:SF284">
    <property type="entry name" value="EG:103B4.3 PROTEIN-RELATED"/>
    <property type="match status" value="1"/>
</dbReference>
<evidence type="ECO:0000256" key="4">
    <source>
        <dbReference type="SAM" id="Phobius"/>
    </source>
</evidence>
<dbReference type="InterPro" id="IPR011701">
    <property type="entry name" value="MFS"/>
</dbReference>
<dbReference type="Gene3D" id="1.20.1250.20">
    <property type="entry name" value="MFS general substrate transporter like domains"/>
    <property type="match status" value="2"/>
</dbReference>
<comment type="subcellular location">
    <subcellularLocation>
        <location evidence="1">Membrane</location>
        <topology evidence="1">Multi-pass membrane protein</topology>
    </subcellularLocation>
</comment>
<evidence type="ECO:0000259" key="5">
    <source>
        <dbReference type="PROSITE" id="PS50850"/>
    </source>
</evidence>
<evidence type="ECO:0000313" key="6">
    <source>
        <dbReference type="EMBL" id="CAF9936608.1"/>
    </source>
</evidence>
<dbReference type="GO" id="GO:0022857">
    <property type="term" value="F:transmembrane transporter activity"/>
    <property type="evidence" value="ECO:0007669"/>
    <property type="project" value="InterPro"/>
</dbReference>
<dbReference type="InterPro" id="IPR020846">
    <property type="entry name" value="MFS_dom"/>
</dbReference>
<comment type="caution">
    <text evidence="6">The sequence shown here is derived from an EMBL/GenBank/DDBJ whole genome shotgun (WGS) entry which is preliminary data.</text>
</comment>
<accession>A0A8H3IX96</accession>
<feature type="transmembrane region" description="Helical" evidence="4">
    <location>
        <begin position="392"/>
        <end position="412"/>
    </location>
</feature>